<comment type="similarity">
    <text evidence="2">Belongs to the FAM227 family.</text>
</comment>
<dbReference type="Pfam" id="PF00078">
    <property type="entry name" value="RVT_1"/>
    <property type="match status" value="1"/>
</dbReference>
<dbReference type="Gene3D" id="1.10.10.10">
    <property type="entry name" value="Winged helix-like DNA-binding domain superfamily/Winged helix DNA-binding domain"/>
    <property type="match status" value="1"/>
</dbReference>
<dbReference type="GO" id="GO:0005634">
    <property type="term" value="C:nucleus"/>
    <property type="evidence" value="ECO:0007669"/>
    <property type="project" value="UniProtKB-SubCell"/>
</dbReference>
<dbReference type="CDD" id="cd01650">
    <property type="entry name" value="RT_nLTR_like"/>
    <property type="match status" value="1"/>
</dbReference>
<sequence length="1475" mass="167483">VKMGRGSPIPPMRRRKIVEQYQKGVSQRKIAKSLKLSSSTVHNIIQRFRESGTISVRKGQGRKTILDARDLRALRRHCITYRNATVMEITTWAQEYFQKTLSVNTIHRAIRRCRLKLYRSKKKPYLNMIQKRRRFLWAKAHLKWTVAKWKTVLWSDESKFEVLFGKLGCHVIRTKEDKDNPSCYQRSVQKPASLMVWGCMSACGMGSLHIWKGTINAERKTNDFVFFALGTMFKAQNIEVNVNRVCVPVIVFHDDDRENPMTVKQTCERLQELSRAHIPCLVGTMESLSEEISHLPLLQRHSSPVQGKAANQGVRLYLSIGFDKTWPTTRRKEHKGPVPCVLGSSHGRGPRRPKPWTKNLAFGTWNVTSLGGKEPELVREVERYRLEIVGLASTHSLGSGTQLLERGWNLFVSGVPHGERRRAGVGLLIAPQLSRHVLEFSPVNKRVVSLRLQARDRCLAVVSAYGPNGSVEYPTFLETLQGVLEGAPTGDSIVLLGDFNVHVGNDSDTWRGMIGRNGPPDLDSSGVLLLDFCASHRLSITNTMFKHKGAHQYTWYQDTLGWRSMIDLVIVSSDLRPHVLDIRVKRGAELSTDHHLVVSWIRLWRRMPDRLGRPKHIVRVCWERLADPSVRGVFNSHLRESFNQILREVGDIESEWTMFSSSIVDAAIWSCGRKVSGASHGGNSRTQWWTLEVRDTVKLKKESYRAWLARGTPEAAEAYRQAKRTKAVVVSEAKTRVWEEFGEAMEKDYRMASGKFWQTVQRLRRGLLYNRSRSLVRIASCKSDLFPVHVGLRQGCPLSPVLFIVFMDRISRCSQGLEGVRFGDHRISLLIFADDVVLLAPSSLDLQHALRRFAAECEAAGMRVSTSKSEAMVLDRKKVACTLQVGGEVLPQVEEFKYLGVLFMSEGRMDREIDRWIGAAAVVMWSMYRSVVVKKELSRKAKLSIYQSIYVPTLTYGHELWVMTERVRSRIQAAEMSFLRRVAGRSLRDRVRSSVTWEELGVERLVLHIKRRQLRWLEHLFRMPPGRLPGEVFRACPTGKRPRGRPRTRWRDYVSRLAWERLGIPPEELEEVSGERESSHENTKGHLESTANGKYFLILYLDIPKMVELCKCPQFGDAPVPLPHNTAYRAIVTRVIQAQRHLVHKMTTLPSEGHSGVVVSKFAWEPSLKAIFHNILSSPTVESFAINSFWWLFLENFQPDRKAQDRLFGRIAENYISILTQSLSSNSGTIFLKDFPSTLSQMLFCCFSCCFPQSCCFRDPAFLTALCSTAYQWTGGLCPAPEVYKQWDFEALEANETSNILHREKKEKNDSSLSSTDSVFSSIFLTEPSSSLTAVEKKRMKSPCEVRQDNALYSNSKISTSSRRSSREYPSETDIVAPEPSFIGGRRSVRVLGGGRRSALQLGSGRRLALLLGCGRHSALRLGCGRLEKAASQNNPGSDLKADHKNNTSAREGEEESKTRSEKLLAFSTIIDGIE</sequence>
<dbReference type="InterPro" id="IPR000477">
    <property type="entry name" value="RT_dom"/>
</dbReference>
<dbReference type="Pfam" id="PF13384">
    <property type="entry name" value="HTH_23"/>
    <property type="match status" value="1"/>
</dbReference>
<evidence type="ECO:0000313" key="8">
    <source>
        <dbReference type="Proteomes" id="UP001274896"/>
    </source>
</evidence>
<dbReference type="InterPro" id="IPR036397">
    <property type="entry name" value="RNaseH_sf"/>
</dbReference>
<reference evidence="7" key="1">
    <citation type="submission" date="2023-06" db="EMBL/GenBank/DDBJ databases">
        <title>Male Hemibagrus guttatus genome.</title>
        <authorList>
            <person name="Bian C."/>
        </authorList>
    </citation>
    <scope>NUCLEOTIDE SEQUENCE</scope>
    <source>
        <strain evidence="7">Male_cb2023</strain>
        <tissue evidence="7">Muscle</tissue>
    </source>
</reference>
<protein>
    <recommendedName>
        <fullName evidence="6">Paired domain-containing protein</fullName>
    </recommendedName>
</protein>
<dbReference type="SUPFAM" id="SSF46689">
    <property type="entry name" value="Homeodomain-like"/>
    <property type="match status" value="1"/>
</dbReference>
<dbReference type="EMBL" id="JAUCMX010000022">
    <property type="protein sequence ID" value="KAK3513645.1"/>
    <property type="molecule type" value="Genomic_DNA"/>
</dbReference>
<feature type="non-terminal residue" evidence="7">
    <location>
        <position position="1475"/>
    </location>
</feature>
<dbReference type="Proteomes" id="UP001274896">
    <property type="component" value="Unassembled WGS sequence"/>
</dbReference>
<dbReference type="PANTHER" id="PTHR47027">
    <property type="entry name" value="REVERSE TRANSCRIPTASE DOMAIN-CONTAINING PROTEIN"/>
    <property type="match status" value="1"/>
</dbReference>
<feature type="region of interest" description="Disordered" evidence="5">
    <location>
        <begin position="1430"/>
        <end position="1461"/>
    </location>
</feature>
<dbReference type="InterPro" id="IPR001523">
    <property type="entry name" value="Paired_dom"/>
</dbReference>
<gene>
    <name evidence="7" type="ORF">QTP70_028817</name>
</gene>
<keyword evidence="3" id="KW-0563">Paired box</keyword>
<dbReference type="InterPro" id="IPR036388">
    <property type="entry name" value="WH-like_DNA-bd_sf"/>
</dbReference>
<evidence type="ECO:0000313" key="7">
    <source>
        <dbReference type="EMBL" id="KAK3513645.1"/>
    </source>
</evidence>
<dbReference type="PROSITE" id="PS00354">
    <property type="entry name" value="HMGI_Y"/>
    <property type="match status" value="1"/>
</dbReference>
<comment type="caution">
    <text evidence="7">The sequence shown here is derived from an EMBL/GenBank/DDBJ whole genome shotgun (WGS) entry which is preliminary data.</text>
</comment>
<dbReference type="InterPro" id="IPR043502">
    <property type="entry name" value="DNA/RNA_pol_sf"/>
</dbReference>
<evidence type="ECO:0000259" key="6">
    <source>
        <dbReference type="PROSITE" id="PS51057"/>
    </source>
</evidence>
<evidence type="ECO:0000256" key="3">
    <source>
        <dbReference type="ARBA" id="ARBA00022724"/>
    </source>
</evidence>
<dbReference type="PROSITE" id="PS51057">
    <property type="entry name" value="PAIRED_2"/>
    <property type="match status" value="1"/>
</dbReference>
<evidence type="ECO:0000256" key="2">
    <source>
        <dbReference type="ARBA" id="ARBA00008666"/>
    </source>
</evidence>
<comment type="subcellular location">
    <subcellularLocation>
        <location evidence="1">Nucleus</location>
    </subcellularLocation>
</comment>
<dbReference type="InterPro" id="IPR036691">
    <property type="entry name" value="Endo/exonu/phosph_ase_sf"/>
</dbReference>
<keyword evidence="8" id="KW-1185">Reference proteome</keyword>
<dbReference type="CDD" id="cd09076">
    <property type="entry name" value="L1-EN"/>
    <property type="match status" value="1"/>
</dbReference>
<dbReference type="GO" id="GO:0003824">
    <property type="term" value="F:catalytic activity"/>
    <property type="evidence" value="ECO:0007669"/>
    <property type="project" value="InterPro"/>
</dbReference>
<dbReference type="GO" id="GO:0003677">
    <property type="term" value="F:DNA binding"/>
    <property type="evidence" value="ECO:0007669"/>
    <property type="project" value="InterPro"/>
</dbReference>
<feature type="region of interest" description="Disordered" evidence="5">
    <location>
        <begin position="328"/>
        <end position="355"/>
    </location>
</feature>
<evidence type="ECO:0000256" key="5">
    <source>
        <dbReference type="SAM" id="MobiDB-lite"/>
    </source>
</evidence>
<dbReference type="InterPro" id="IPR005135">
    <property type="entry name" value="Endo/exonuclease/phosphatase"/>
</dbReference>
<dbReference type="Pfam" id="PF14529">
    <property type="entry name" value="Exo_endo_phos_2"/>
    <property type="match status" value="1"/>
</dbReference>
<dbReference type="GO" id="GO:0006355">
    <property type="term" value="P:regulation of DNA-templated transcription"/>
    <property type="evidence" value="ECO:0007669"/>
    <property type="project" value="InterPro"/>
</dbReference>
<name>A0AAE0UP88_9TELE</name>
<feature type="region of interest" description="Disordered" evidence="5">
    <location>
        <begin position="1355"/>
        <end position="1380"/>
    </location>
</feature>
<organism evidence="7 8">
    <name type="scientific">Hemibagrus guttatus</name>
    <dbReference type="NCBI Taxonomy" id="175788"/>
    <lineage>
        <taxon>Eukaryota</taxon>
        <taxon>Metazoa</taxon>
        <taxon>Chordata</taxon>
        <taxon>Craniata</taxon>
        <taxon>Vertebrata</taxon>
        <taxon>Euteleostomi</taxon>
        <taxon>Actinopterygii</taxon>
        <taxon>Neopterygii</taxon>
        <taxon>Teleostei</taxon>
        <taxon>Ostariophysi</taxon>
        <taxon>Siluriformes</taxon>
        <taxon>Bagridae</taxon>
        <taxon>Hemibagrus</taxon>
    </lineage>
</organism>
<dbReference type="InterPro" id="IPR000637">
    <property type="entry name" value="HMGI/Y_DNA-bd_CS"/>
</dbReference>
<dbReference type="SUPFAM" id="SSF56219">
    <property type="entry name" value="DNase I-like"/>
    <property type="match status" value="1"/>
</dbReference>
<dbReference type="SUPFAM" id="SSF56672">
    <property type="entry name" value="DNA/RNA polymerases"/>
    <property type="match status" value="1"/>
</dbReference>
<feature type="domain" description="Paired" evidence="6">
    <location>
        <begin position="1"/>
        <end position="136"/>
    </location>
</feature>
<keyword evidence="4" id="KW-0539">Nucleus</keyword>
<dbReference type="Gene3D" id="3.30.420.10">
    <property type="entry name" value="Ribonuclease H-like superfamily/Ribonuclease H"/>
    <property type="match status" value="1"/>
</dbReference>
<evidence type="ECO:0000256" key="4">
    <source>
        <dbReference type="ARBA" id="ARBA00023242"/>
    </source>
</evidence>
<dbReference type="InterPro" id="IPR009057">
    <property type="entry name" value="Homeodomain-like_sf"/>
</dbReference>
<evidence type="ECO:0000256" key="1">
    <source>
        <dbReference type="ARBA" id="ARBA00004123"/>
    </source>
</evidence>
<accession>A0AAE0UP88</accession>
<dbReference type="PANTHER" id="PTHR47027:SF30">
    <property type="entry name" value="THAP-TYPE DOMAIN-CONTAINING PROTEIN"/>
    <property type="match status" value="1"/>
</dbReference>
<dbReference type="Gene3D" id="3.60.10.10">
    <property type="entry name" value="Endonuclease/exonuclease/phosphatase"/>
    <property type="match status" value="1"/>
</dbReference>
<dbReference type="InterPro" id="IPR029417">
    <property type="entry name" value="FAM227"/>
</dbReference>
<dbReference type="Pfam" id="PF14922">
    <property type="entry name" value="FWWh"/>
    <property type="match status" value="1"/>
</dbReference>
<dbReference type="GO" id="GO:0006259">
    <property type="term" value="P:DNA metabolic process"/>
    <property type="evidence" value="ECO:0007669"/>
    <property type="project" value="UniProtKB-ARBA"/>
</dbReference>
<proteinExistence type="inferred from homology"/>